<reference evidence="2" key="1">
    <citation type="submission" date="2017-02" db="EMBL/GenBank/DDBJ databases">
        <title>Delving into the versatile metabolic prowess of the omnipresent phylum Bacteroidetes.</title>
        <authorList>
            <person name="Nobu M.K."/>
            <person name="Mei R."/>
            <person name="Narihiro T."/>
            <person name="Kuroda K."/>
            <person name="Liu W.-T."/>
        </authorList>
    </citation>
    <scope>NUCLEOTIDE SEQUENCE</scope>
    <source>
        <strain evidence="2">ADurb.Bin280</strain>
    </source>
</reference>
<sequence length="74" mass="9126">MFYVYVIRRTAKRVLYIGFTTDLRKRIEQHSEKYLTELIYYEAYVDERLARNRELKLKFYGSAWRGLKKRINLA</sequence>
<accession>A0A1V5SDE5</accession>
<organism evidence="2">
    <name type="scientific">candidate division WS2 bacterium ADurb.Bin280</name>
    <dbReference type="NCBI Taxonomy" id="1852829"/>
    <lineage>
        <taxon>Bacteria</taxon>
        <taxon>candidate division WS2</taxon>
    </lineage>
</organism>
<dbReference type="Proteomes" id="UP000485367">
    <property type="component" value="Unassembled WGS sequence"/>
</dbReference>
<evidence type="ECO:0000313" key="2">
    <source>
        <dbReference type="EMBL" id="OQA52549.1"/>
    </source>
</evidence>
<name>A0A1V5SDE5_9BACT</name>
<dbReference type="Gene3D" id="3.40.1440.10">
    <property type="entry name" value="GIY-YIG endonuclease"/>
    <property type="match status" value="1"/>
</dbReference>
<dbReference type="AlphaFoldDB" id="A0A1V5SDE5"/>
<comment type="caution">
    <text evidence="2">The sequence shown here is derived from an EMBL/GenBank/DDBJ whole genome shotgun (WGS) entry which is preliminary data.</text>
</comment>
<proteinExistence type="predicted"/>
<dbReference type="Pfam" id="PF01541">
    <property type="entry name" value="GIY-YIG"/>
    <property type="match status" value="1"/>
</dbReference>
<feature type="domain" description="GIY-YIG" evidence="1">
    <location>
        <begin position="1"/>
        <end position="58"/>
    </location>
</feature>
<dbReference type="InterPro" id="IPR000305">
    <property type="entry name" value="GIY-YIG_endonuc"/>
</dbReference>
<dbReference type="InterPro" id="IPR035901">
    <property type="entry name" value="GIY-YIG_endonuc_sf"/>
</dbReference>
<evidence type="ECO:0000259" key="1">
    <source>
        <dbReference type="Pfam" id="PF01541"/>
    </source>
</evidence>
<gene>
    <name evidence="2" type="ORF">BWY43_00470</name>
</gene>
<dbReference type="EMBL" id="MWBO01000029">
    <property type="protein sequence ID" value="OQA52549.1"/>
    <property type="molecule type" value="Genomic_DNA"/>
</dbReference>
<dbReference type="SUPFAM" id="SSF82771">
    <property type="entry name" value="GIY-YIG endonuclease"/>
    <property type="match status" value="1"/>
</dbReference>
<protein>
    <submittedName>
        <fullName evidence="2">GIY-YIG nuclease superfamily protein</fullName>
    </submittedName>
</protein>